<dbReference type="PRINTS" id="PR01438">
    <property type="entry name" value="UNVRSLSTRESS"/>
</dbReference>
<dbReference type="Proteomes" id="UP001595904">
    <property type="component" value="Unassembled WGS sequence"/>
</dbReference>
<evidence type="ECO:0000313" key="4">
    <source>
        <dbReference type="EMBL" id="MFC4312486.1"/>
    </source>
</evidence>
<comment type="subcellular location">
    <subcellularLocation>
        <location evidence="2">Cytoplasm</location>
    </subcellularLocation>
</comment>
<dbReference type="PANTHER" id="PTHR46268:SF6">
    <property type="entry name" value="UNIVERSAL STRESS PROTEIN UP12"/>
    <property type="match status" value="1"/>
</dbReference>
<evidence type="ECO:0000256" key="1">
    <source>
        <dbReference type="ARBA" id="ARBA00008791"/>
    </source>
</evidence>
<dbReference type="CDD" id="cd00293">
    <property type="entry name" value="USP-like"/>
    <property type="match status" value="1"/>
</dbReference>
<accession>A0ABV8SY15</accession>
<evidence type="ECO:0000313" key="5">
    <source>
        <dbReference type="Proteomes" id="UP001595904"/>
    </source>
</evidence>
<dbReference type="Pfam" id="PF00582">
    <property type="entry name" value="Usp"/>
    <property type="match status" value="1"/>
</dbReference>
<evidence type="ECO:0000256" key="2">
    <source>
        <dbReference type="PIRNR" id="PIRNR006276"/>
    </source>
</evidence>
<evidence type="ECO:0000259" key="3">
    <source>
        <dbReference type="Pfam" id="PF00582"/>
    </source>
</evidence>
<dbReference type="EMBL" id="JBHSDU010000014">
    <property type="protein sequence ID" value="MFC4312486.1"/>
    <property type="molecule type" value="Genomic_DNA"/>
</dbReference>
<comment type="caution">
    <text evidence="4">The sequence shown here is derived from an EMBL/GenBank/DDBJ whole genome shotgun (WGS) entry which is preliminary data.</text>
</comment>
<dbReference type="InterPro" id="IPR006015">
    <property type="entry name" value="Universal_stress_UspA"/>
</dbReference>
<proteinExistence type="inferred from homology"/>
<feature type="domain" description="UspA" evidence="3">
    <location>
        <begin position="1"/>
        <end position="145"/>
    </location>
</feature>
<comment type="similarity">
    <text evidence="1 2">Belongs to the universal stress protein A family.</text>
</comment>
<organism evidence="4 5">
    <name type="scientific">Steroidobacter flavus</name>
    <dbReference type="NCBI Taxonomy" id="1842136"/>
    <lineage>
        <taxon>Bacteria</taxon>
        <taxon>Pseudomonadati</taxon>
        <taxon>Pseudomonadota</taxon>
        <taxon>Gammaproteobacteria</taxon>
        <taxon>Steroidobacterales</taxon>
        <taxon>Steroidobacteraceae</taxon>
        <taxon>Steroidobacter</taxon>
    </lineage>
</organism>
<dbReference type="Gene3D" id="3.40.50.620">
    <property type="entry name" value="HUPs"/>
    <property type="match status" value="1"/>
</dbReference>
<gene>
    <name evidence="4" type="ORF">ACFPN2_25610</name>
</gene>
<keyword evidence="5" id="KW-1185">Reference proteome</keyword>
<name>A0ABV8SY15_9GAMM</name>
<dbReference type="InterPro" id="IPR006016">
    <property type="entry name" value="UspA"/>
</dbReference>
<dbReference type="SUPFAM" id="SSF52402">
    <property type="entry name" value="Adenine nucleotide alpha hydrolases-like"/>
    <property type="match status" value="1"/>
</dbReference>
<reference evidence="5" key="1">
    <citation type="journal article" date="2019" name="Int. J. Syst. Evol. Microbiol.">
        <title>The Global Catalogue of Microorganisms (GCM) 10K type strain sequencing project: providing services to taxonomists for standard genome sequencing and annotation.</title>
        <authorList>
            <consortium name="The Broad Institute Genomics Platform"/>
            <consortium name="The Broad Institute Genome Sequencing Center for Infectious Disease"/>
            <person name="Wu L."/>
            <person name="Ma J."/>
        </authorList>
    </citation>
    <scope>NUCLEOTIDE SEQUENCE [LARGE SCALE GENOMIC DNA]</scope>
    <source>
        <strain evidence="5">CGMCC 1.10759</strain>
    </source>
</reference>
<dbReference type="InterPro" id="IPR014729">
    <property type="entry name" value="Rossmann-like_a/b/a_fold"/>
</dbReference>
<dbReference type="PANTHER" id="PTHR46268">
    <property type="entry name" value="STRESS RESPONSE PROTEIN NHAX"/>
    <property type="match status" value="1"/>
</dbReference>
<keyword evidence="2" id="KW-0963">Cytoplasm</keyword>
<dbReference type="RefSeq" id="WP_380601915.1">
    <property type="nucleotide sequence ID" value="NZ_JBHSDU010000014.1"/>
</dbReference>
<protein>
    <recommendedName>
        <fullName evidence="2">Universal stress protein</fullName>
    </recommendedName>
</protein>
<sequence length="152" mass="16512">MYSRILVPIDGSAASAQGLDEAMDLASHLKARMRLVHVVEPWVMVTVEAMPATVHQVAEDIRKIGGALLQECKDKVTNAGIEVDVELIETIGDSAGECIVKEARQSDADLIVCGTHGRRGFRRLVMGSDAEYIVRRAPVPVLLVRSQEPAPQ</sequence>
<dbReference type="PIRSF" id="PIRSF006276">
    <property type="entry name" value="UspA"/>
    <property type="match status" value="1"/>
</dbReference>